<keyword evidence="4 7" id="KW-1133">Transmembrane helix</keyword>
<evidence type="ECO:0000256" key="4">
    <source>
        <dbReference type="ARBA" id="ARBA00022989"/>
    </source>
</evidence>
<keyword evidence="5 7" id="KW-0472">Membrane</keyword>
<evidence type="ECO:0000256" key="5">
    <source>
        <dbReference type="ARBA" id="ARBA00023136"/>
    </source>
</evidence>
<dbReference type="RefSeq" id="WP_050026227.1">
    <property type="nucleotide sequence ID" value="NZ_JNFH02000070.1"/>
</dbReference>
<evidence type="ECO:0000256" key="7">
    <source>
        <dbReference type="SAM" id="Phobius"/>
    </source>
</evidence>
<feature type="transmembrane region" description="Helical" evidence="7">
    <location>
        <begin position="91"/>
        <end position="110"/>
    </location>
</feature>
<feature type="transmembrane region" description="Helical" evidence="7">
    <location>
        <begin position="170"/>
        <end position="189"/>
    </location>
</feature>
<organism evidence="9 10">
    <name type="scientific">Halorubrum saccharovorum</name>
    <dbReference type="NCBI Taxonomy" id="2248"/>
    <lineage>
        <taxon>Archaea</taxon>
        <taxon>Methanobacteriati</taxon>
        <taxon>Methanobacteriota</taxon>
        <taxon>Stenosarchaea group</taxon>
        <taxon>Halobacteria</taxon>
        <taxon>Halobacteriales</taxon>
        <taxon>Haloferacaceae</taxon>
        <taxon>Halorubrum</taxon>
    </lineage>
</organism>
<dbReference type="AlphaFoldDB" id="A0A0F8CK62"/>
<dbReference type="EMBL" id="JNFH02000070">
    <property type="protein sequence ID" value="KKF39292.1"/>
    <property type="molecule type" value="Genomic_DNA"/>
</dbReference>
<feature type="compositionally biased region" description="Acidic residues" evidence="6">
    <location>
        <begin position="208"/>
        <end position="221"/>
    </location>
</feature>
<dbReference type="InterPro" id="IPR007182">
    <property type="entry name" value="MnhB"/>
</dbReference>
<dbReference type="InterPro" id="IPR050622">
    <property type="entry name" value="CPA3_antiporter_subunitB"/>
</dbReference>
<evidence type="ECO:0000259" key="8">
    <source>
        <dbReference type="Pfam" id="PF04039"/>
    </source>
</evidence>
<protein>
    <submittedName>
        <fullName evidence="9">Monovalent cation/H+ antiporter subunit B</fullName>
    </submittedName>
</protein>
<keyword evidence="3 7" id="KW-0812">Transmembrane</keyword>
<evidence type="ECO:0000256" key="6">
    <source>
        <dbReference type="SAM" id="MobiDB-lite"/>
    </source>
</evidence>
<proteinExistence type="predicted"/>
<dbReference type="NCBIfam" id="NF009160">
    <property type="entry name" value="PRK12505.1"/>
    <property type="match status" value="1"/>
</dbReference>
<evidence type="ECO:0000313" key="10">
    <source>
        <dbReference type="Proteomes" id="UP000053331"/>
    </source>
</evidence>
<keyword evidence="10" id="KW-1185">Reference proteome</keyword>
<feature type="region of interest" description="Disordered" evidence="6">
    <location>
        <begin position="1"/>
        <end position="56"/>
    </location>
</feature>
<comment type="caution">
    <text evidence="9">The sequence shown here is derived from an EMBL/GenBank/DDBJ whole genome shotgun (WGS) entry which is preliminary data.</text>
</comment>
<dbReference type="GO" id="GO:0005886">
    <property type="term" value="C:plasma membrane"/>
    <property type="evidence" value="ECO:0007669"/>
    <property type="project" value="UniProtKB-SubCell"/>
</dbReference>
<dbReference type="Pfam" id="PF04039">
    <property type="entry name" value="MnhB"/>
    <property type="match status" value="1"/>
</dbReference>
<dbReference type="OrthoDB" id="19265at2157"/>
<keyword evidence="2" id="KW-1003">Cell membrane</keyword>
<feature type="compositionally biased region" description="Acidic residues" evidence="6">
    <location>
        <begin position="1"/>
        <end position="10"/>
    </location>
</feature>
<reference evidence="9 10" key="1">
    <citation type="journal article" date="2015" name="Genome Announc.">
        <title>Draft genome sequence of a Halorubrum H3 strain isolated from the burlinskoye salt lake (Altai Krai, Russia).</title>
        <authorList>
            <person name="Rozanov A.S."/>
            <person name="Bryanskaya A.V."/>
            <person name="Malup T.K."/>
            <person name="Kotenko A.V."/>
            <person name="Peltek S.E."/>
        </authorList>
    </citation>
    <scope>NUCLEOTIDE SEQUENCE [LARGE SCALE GENOMIC DNA]</scope>
    <source>
        <strain evidence="9 10">H3</strain>
    </source>
</reference>
<evidence type="ECO:0000256" key="1">
    <source>
        <dbReference type="ARBA" id="ARBA00004651"/>
    </source>
</evidence>
<evidence type="ECO:0000313" key="9">
    <source>
        <dbReference type="EMBL" id="KKF39292.1"/>
    </source>
</evidence>
<dbReference type="PANTHER" id="PTHR33932:SF4">
    <property type="entry name" value="NA(+)_H(+) ANTIPORTER SUBUNIT B"/>
    <property type="match status" value="1"/>
</dbReference>
<feature type="domain" description="Na+/H+ antiporter MnhB subunit-related protein" evidence="8">
    <location>
        <begin position="64"/>
        <end position="182"/>
    </location>
</feature>
<comment type="subcellular location">
    <subcellularLocation>
        <location evidence="1">Cell membrane</location>
        <topology evidence="1">Multi-pass membrane protein</topology>
    </subcellularLocation>
</comment>
<accession>A0A0F8CK62</accession>
<name>A0A0F8CK62_9EURY</name>
<feature type="transmembrane region" description="Helical" evidence="7">
    <location>
        <begin position="122"/>
        <end position="150"/>
    </location>
</feature>
<sequence length="227" mass="23176">MSDDVDDTDMTDTTTDAAADSEAGASADADSDLPPHRAAPRSGRLDSEERQGTPYTESQVIMPTVKIVAPFAFTFGLFITFHGSGSPGGGFQGGAIMAAVVFMIAFAFGIESTRDWLANTVVVALAVGGALAFAGIGLVPVALGGAFLQYDLLPIPILDPVKYGMEGVEVVGIAPIVSGVLMGLFFLLARGFNSEGSGFGNGSLGEDGSIDETSSLEEDAADAGGDR</sequence>
<dbReference type="PANTHER" id="PTHR33932">
    <property type="entry name" value="NA(+)/H(+) ANTIPORTER SUBUNIT B"/>
    <property type="match status" value="1"/>
</dbReference>
<evidence type="ECO:0000256" key="2">
    <source>
        <dbReference type="ARBA" id="ARBA00022475"/>
    </source>
</evidence>
<feature type="region of interest" description="Disordered" evidence="6">
    <location>
        <begin position="203"/>
        <end position="227"/>
    </location>
</feature>
<evidence type="ECO:0000256" key="3">
    <source>
        <dbReference type="ARBA" id="ARBA00022692"/>
    </source>
</evidence>
<dbReference type="Proteomes" id="UP000053331">
    <property type="component" value="Unassembled WGS sequence"/>
</dbReference>
<feature type="transmembrane region" description="Helical" evidence="7">
    <location>
        <begin position="67"/>
        <end position="85"/>
    </location>
</feature>
<gene>
    <name evidence="9" type="ORF">FK85_29655</name>
</gene>
<feature type="compositionally biased region" description="Low complexity" evidence="6">
    <location>
        <begin position="11"/>
        <end position="28"/>
    </location>
</feature>